<dbReference type="GO" id="GO:0009055">
    <property type="term" value="F:electron transfer activity"/>
    <property type="evidence" value="ECO:0007669"/>
    <property type="project" value="InterPro"/>
</dbReference>
<evidence type="ECO:0000313" key="9">
    <source>
        <dbReference type="Proteomes" id="UP001211065"/>
    </source>
</evidence>
<dbReference type="Proteomes" id="UP001211065">
    <property type="component" value="Unassembled WGS sequence"/>
</dbReference>
<dbReference type="GO" id="GO:0005759">
    <property type="term" value="C:mitochondrial matrix"/>
    <property type="evidence" value="ECO:0007669"/>
    <property type="project" value="UniProtKB-SubCell"/>
</dbReference>
<evidence type="ECO:0000256" key="3">
    <source>
        <dbReference type="ARBA" id="ARBA00022448"/>
    </source>
</evidence>
<dbReference type="InterPro" id="IPR014729">
    <property type="entry name" value="Rossmann-like_a/b/a_fold"/>
</dbReference>
<dbReference type="AlphaFoldDB" id="A0AAD5TU78"/>
<dbReference type="PROSITE" id="PS01065">
    <property type="entry name" value="ETF_BETA"/>
    <property type="match status" value="1"/>
</dbReference>
<evidence type="ECO:0000256" key="1">
    <source>
        <dbReference type="ARBA" id="ARBA00004305"/>
    </source>
</evidence>
<evidence type="ECO:0000259" key="7">
    <source>
        <dbReference type="Pfam" id="PF01012"/>
    </source>
</evidence>
<keyword evidence="6" id="KW-0175">Coiled coil</keyword>
<dbReference type="InterPro" id="IPR000049">
    <property type="entry name" value="ET-Flavoprotein_bsu_CS"/>
</dbReference>
<feature type="coiled-coil region" evidence="6">
    <location>
        <begin position="13"/>
        <end position="40"/>
    </location>
</feature>
<feature type="domain" description="Electron transfer flavoprotein alpha/beta-subunit N-terminal" evidence="7">
    <location>
        <begin position="139"/>
        <end position="205"/>
    </location>
</feature>
<evidence type="ECO:0000256" key="4">
    <source>
        <dbReference type="ARBA" id="ARBA00022982"/>
    </source>
</evidence>
<dbReference type="Pfam" id="PF01012">
    <property type="entry name" value="ETF"/>
    <property type="match status" value="1"/>
</dbReference>
<evidence type="ECO:0000313" key="8">
    <source>
        <dbReference type="EMBL" id="KAJ3203204.1"/>
    </source>
</evidence>
<feature type="non-terminal residue" evidence="8">
    <location>
        <position position="1"/>
    </location>
</feature>
<dbReference type="PANTHER" id="PTHR21294">
    <property type="entry name" value="ELECTRON TRANSFER FLAVOPROTEIN BETA-SUBUNIT"/>
    <property type="match status" value="1"/>
</dbReference>
<keyword evidence="3" id="KW-0813">Transport</keyword>
<dbReference type="InterPro" id="IPR014730">
    <property type="entry name" value="ETF_a/b_N"/>
</dbReference>
<dbReference type="GO" id="GO:0033539">
    <property type="term" value="P:fatty acid beta-oxidation using acyl-CoA dehydrogenase"/>
    <property type="evidence" value="ECO:0007669"/>
    <property type="project" value="TreeGrafter"/>
</dbReference>
<keyword evidence="4" id="KW-0249">Electron transport</keyword>
<gene>
    <name evidence="8" type="ORF">HK099_001587</name>
</gene>
<reference evidence="8" key="1">
    <citation type="submission" date="2020-05" db="EMBL/GenBank/DDBJ databases">
        <title>Phylogenomic resolution of chytrid fungi.</title>
        <authorList>
            <person name="Stajich J.E."/>
            <person name="Amses K."/>
            <person name="Simmons R."/>
            <person name="Seto K."/>
            <person name="Myers J."/>
            <person name="Bonds A."/>
            <person name="Quandt C.A."/>
            <person name="Barry K."/>
            <person name="Liu P."/>
            <person name="Grigoriev I."/>
            <person name="Longcore J.E."/>
            <person name="James T.Y."/>
        </authorList>
    </citation>
    <scope>NUCLEOTIDE SEQUENCE</scope>
    <source>
        <strain evidence="8">JEL0476</strain>
    </source>
</reference>
<evidence type="ECO:0000256" key="6">
    <source>
        <dbReference type="SAM" id="Coils"/>
    </source>
</evidence>
<comment type="subcellular location">
    <subcellularLocation>
        <location evidence="1">Mitochondrion matrix</location>
    </subcellularLocation>
</comment>
<evidence type="ECO:0000256" key="5">
    <source>
        <dbReference type="ARBA" id="ARBA00025416"/>
    </source>
</evidence>
<comment type="caution">
    <text evidence="8">The sequence shown here is derived from an EMBL/GenBank/DDBJ whole genome shotgun (WGS) entry which is preliminary data.</text>
</comment>
<dbReference type="PANTHER" id="PTHR21294:SF8">
    <property type="entry name" value="ELECTRON TRANSFER FLAVOPROTEIN SUBUNIT BETA"/>
    <property type="match status" value="1"/>
</dbReference>
<comment type="similarity">
    <text evidence="2">Belongs to the ETF beta-subunit/FixA family.</text>
</comment>
<proteinExistence type="inferred from homology"/>
<evidence type="ECO:0000256" key="2">
    <source>
        <dbReference type="ARBA" id="ARBA00007557"/>
    </source>
</evidence>
<organism evidence="8 9">
    <name type="scientific">Clydaea vesicula</name>
    <dbReference type="NCBI Taxonomy" id="447962"/>
    <lineage>
        <taxon>Eukaryota</taxon>
        <taxon>Fungi</taxon>
        <taxon>Fungi incertae sedis</taxon>
        <taxon>Chytridiomycota</taxon>
        <taxon>Chytridiomycota incertae sedis</taxon>
        <taxon>Chytridiomycetes</taxon>
        <taxon>Lobulomycetales</taxon>
        <taxon>Lobulomycetaceae</taxon>
        <taxon>Clydaea</taxon>
    </lineage>
</organism>
<dbReference type="GO" id="GO:0009063">
    <property type="term" value="P:amino acid catabolic process"/>
    <property type="evidence" value="ECO:0007669"/>
    <property type="project" value="TreeGrafter"/>
</dbReference>
<name>A0AAD5TU78_9FUNG</name>
<protein>
    <recommendedName>
        <fullName evidence="7">Electron transfer flavoprotein alpha/beta-subunit N-terminal domain-containing protein</fullName>
    </recommendedName>
</protein>
<keyword evidence="9" id="KW-1185">Reference proteome</keyword>
<comment type="function">
    <text evidence="5">The electron transfer flavoprotein serves as a specific electron acceptor for several dehydrogenases, including five acyl-CoA dehydrogenases, glutaryl-CoA and sarcosine dehydrogenase. It transfers the electrons to the main mitochondrial respiratory chain via ETF-ubiquinone oxidoreductase (ETF dehydrogenase).</text>
</comment>
<dbReference type="SUPFAM" id="SSF52402">
    <property type="entry name" value="Adenine nucleotide alpha hydrolases-like"/>
    <property type="match status" value="1"/>
</dbReference>
<dbReference type="Gene3D" id="3.40.50.620">
    <property type="entry name" value="HUPs"/>
    <property type="match status" value="1"/>
</dbReference>
<sequence length="236" mass="26942">MKEIVFKLGHLRHFDAEKNIKELKKQKKELLKDYKVVAALNDLGKKKVQLDNTVSWIENTLEEINWDWENEGKQLIQFIDDSIGLVTKLKKQEKLNYTLNFYSLKGKIFRKLEDFKNAEIEINNYFELANECFSNEKAATFASKIEVKEKALEVTREVDGGLETISTSLPAVVTADLRLNEPRFATLPAIMKAKKKPLAKLTAEELGVDLTSKLQTIEVSEPPKRQGGTKVNSVEE</sequence>
<accession>A0AAD5TU78</accession>
<dbReference type="EMBL" id="JADGJW010001460">
    <property type="protein sequence ID" value="KAJ3203204.1"/>
    <property type="molecule type" value="Genomic_DNA"/>
</dbReference>
<dbReference type="InterPro" id="IPR012255">
    <property type="entry name" value="ETF_b"/>
</dbReference>